<evidence type="ECO:0000256" key="6">
    <source>
        <dbReference type="ARBA" id="ARBA00023242"/>
    </source>
</evidence>
<dbReference type="FunFam" id="3.10.660.10:FF:000003">
    <property type="entry name" value="DNAJ heat shock N-terminal domain-containing protein-like"/>
    <property type="match status" value="1"/>
</dbReference>
<evidence type="ECO:0000313" key="9">
    <source>
        <dbReference type="EMBL" id="KAL3845178.1"/>
    </source>
</evidence>
<comment type="similarity">
    <text evidence="3">Belongs to the DPH4 family.</text>
</comment>
<dbReference type="Proteomes" id="UP001634393">
    <property type="component" value="Unassembled WGS sequence"/>
</dbReference>
<comment type="subcellular location">
    <subcellularLocation>
        <location evidence="2">Cytoplasm</location>
    </subcellularLocation>
    <subcellularLocation>
        <location evidence="1">Nucleus</location>
    </subcellularLocation>
</comment>
<reference evidence="9 10" key="1">
    <citation type="submission" date="2024-12" db="EMBL/GenBank/DDBJ databases">
        <title>The unique morphological basis and parallel evolutionary history of personate flowers in Penstemon.</title>
        <authorList>
            <person name="Depatie T.H."/>
            <person name="Wessinger C.A."/>
        </authorList>
    </citation>
    <scope>NUCLEOTIDE SEQUENCE [LARGE SCALE GENOMIC DNA]</scope>
    <source>
        <strain evidence="9">WTNN_2</strain>
        <tissue evidence="9">Leaf</tissue>
    </source>
</reference>
<dbReference type="CDD" id="cd06257">
    <property type="entry name" value="DnaJ"/>
    <property type="match status" value="1"/>
</dbReference>
<dbReference type="GO" id="GO:0046872">
    <property type="term" value="F:metal ion binding"/>
    <property type="evidence" value="ECO:0007669"/>
    <property type="project" value="UniProtKB-KW"/>
</dbReference>
<evidence type="ECO:0000259" key="8">
    <source>
        <dbReference type="PROSITE" id="PS51074"/>
    </source>
</evidence>
<evidence type="ECO:0000256" key="4">
    <source>
        <dbReference type="ARBA" id="ARBA00022723"/>
    </source>
</evidence>
<sequence>MILNNNSIGKTHYDIIGVNEDASQEEIRRTYRTAILNYHPDKMQSTSTPERELNDNRFLEVQRAWKVLADPKSRALYDNELQTLRQDTVTADDISLEDMNVEGDGNYFELSYNCRCGDCFSVDSSDLEEMGYSFLRHGSEISLQTPGSLPASIILPCGSCSLKVRLFIKANAYFRMS</sequence>
<proteinExistence type="inferred from homology"/>
<keyword evidence="10" id="KW-1185">Reference proteome</keyword>
<dbReference type="SMART" id="SM00271">
    <property type="entry name" value="DnaJ"/>
    <property type="match status" value="1"/>
</dbReference>
<evidence type="ECO:0000313" key="10">
    <source>
        <dbReference type="Proteomes" id="UP001634393"/>
    </source>
</evidence>
<dbReference type="Gene3D" id="3.10.660.10">
    <property type="entry name" value="DPH Zinc finger"/>
    <property type="match status" value="1"/>
</dbReference>
<dbReference type="SUPFAM" id="SSF144217">
    <property type="entry name" value="CSL zinc finger"/>
    <property type="match status" value="1"/>
</dbReference>
<dbReference type="Pfam" id="PF00226">
    <property type="entry name" value="DnaJ"/>
    <property type="match status" value="1"/>
</dbReference>
<evidence type="ECO:0000256" key="1">
    <source>
        <dbReference type="ARBA" id="ARBA00004123"/>
    </source>
</evidence>
<protein>
    <submittedName>
        <fullName evidence="9">Uncharacterized protein</fullName>
    </submittedName>
</protein>
<name>A0ABD3UAK6_9LAMI</name>
<dbReference type="EMBL" id="JBJXBP010000002">
    <property type="protein sequence ID" value="KAL3845178.1"/>
    <property type="molecule type" value="Genomic_DNA"/>
</dbReference>
<dbReference type="Gene3D" id="1.10.287.110">
    <property type="entry name" value="DnaJ domain"/>
    <property type="match status" value="1"/>
</dbReference>
<keyword evidence="5" id="KW-0408">Iron</keyword>
<feature type="domain" description="DPH-type MB" evidence="8">
    <location>
        <begin position="90"/>
        <end position="169"/>
    </location>
</feature>
<feature type="domain" description="J" evidence="7">
    <location>
        <begin position="11"/>
        <end position="81"/>
    </location>
</feature>
<keyword evidence="4" id="KW-0479">Metal-binding</keyword>
<dbReference type="GO" id="GO:0005634">
    <property type="term" value="C:nucleus"/>
    <property type="evidence" value="ECO:0007669"/>
    <property type="project" value="UniProtKB-SubCell"/>
</dbReference>
<dbReference type="PANTHER" id="PTHR21454:SF47">
    <property type="entry name" value="DNAJ HEAT SHOCK N-TERMINAL DOMAIN-CONTAINING PROTEIN"/>
    <property type="match status" value="1"/>
</dbReference>
<dbReference type="PRINTS" id="PR00625">
    <property type="entry name" value="JDOMAIN"/>
</dbReference>
<dbReference type="InterPro" id="IPR007872">
    <property type="entry name" value="DPH_MB_dom"/>
</dbReference>
<evidence type="ECO:0000256" key="3">
    <source>
        <dbReference type="ARBA" id="ARBA00006169"/>
    </source>
</evidence>
<dbReference type="SUPFAM" id="SSF46565">
    <property type="entry name" value="Chaperone J-domain"/>
    <property type="match status" value="1"/>
</dbReference>
<dbReference type="Pfam" id="PF05207">
    <property type="entry name" value="Zn_ribbon_CSL"/>
    <property type="match status" value="1"/>
</dbReference>
<dbReference type="PANTHER" id="PTHR21454">
    <property type="entry name" value="DPH3 HOMOLOG-RELATED"/>
    <property type="match status" value="1"/>
</dbReference>
<dbReference type="GO" id="GO:0005737">
    <property type="term" value="C:cytoplasm"/>
    <property type="evidence" value="ECO:0007669"/>
    <property type="project" value="UniProtKB-SubCell"/>
</dbReference>
<organism evidence="9 10">
    <name type="scientific">Penstemon smallii</name>
    <dbReference type="NCBI Taxonomy" id="265156"/>
    <lineage>
        <taxon>Eukaryota</taxon>
        <taxon>Viridiplantae</taxon>
        <taxon>Streptophyta</taxon>
        <taxon>Embryophyta</taxon>
        <taxon>Tracheophyta</taxon>
        <taxon>Spermatophyta</taxon>
        <taxon>Magnoliopsida</taxon>
        <taxon>eudicotyledons</taxon>
        <taxon>Gunneridae</taxon>
        <taxon>Pentapetalae</taxon>
        <taxon>asterids</taxon>
        <taxon>lamiids</taxon>
        <taxon>Lamiales</taxon>
        <taxon>Plantaginaceae</taxon>
        <taxon>Cheloneae</taxon>
        <taxon>Penstemon</taxon>
    </lineage>
</organism>
<comment type="caution">
    <text evidence="9">The sequence shown here is derived from an EMBL/GenBank/DDBJ whole genome shotgun (WGS) entry which is preliminary data.</text>
</comment>
<dbReference type="PROSITE" id="PS51074">
    <property type="entry name" value="DPH_MB"/>
    <property type="match status" value="1"/>
</dbReference>
<dbReference type="PROSITE" id="PS50076">
    <property type="entry name" value="DNAJ_2"/>
    <property type="match status" value="1"/>
</dbReference>
<evidence type="ECO:0000256" key="5">
    <source>
        <dbReference type="ARBA" id="ARBA00023004"/>
    </source>
</evidence>
<accession>A0ABD3UAK6</accession>
<gene>
    <name evidence="9" type="ORF">ACJIZ3_002581</name>
</gene>
<evidence type="ECO:0000259" key="7">
    <source>
        <dbReference type="PROSITE" id="PS50076"/>
    </source>
</evidence>
<dbReference type="InterPro" id="IPR044248">
    <property type="entry name" value="DPH3/4-like"/>
</dbReference>
<dbReference type="AlphaFoldDB" id="A0ABD3UAK6"/>
<dbReference type="InterPro" id="IPR036671">
    <property type="entry name" value="DPH_MB_sf"/>
</dbReference>
<dbReference type="InterPro" id="IPR001623">
    <property type="entry name" value="DnaJ_domain"/>
</dbReference>
<evidence type="ECO:0000256" key="2">
    <source>
        <dbReference type="ARBA" id="ARBA00004496"/>
    </source>
</evidence>
<keyword evidence="6" id="KW-0539">Nucleus</keyword>
<dbReference type="InterPro" id="IPR036869">
    <property type="entry name" value="J_dom_sf"/>
</dbReference>